<dbReference type="Proteomes" id="UP000029452">
    <property type="component" value="Unassembled WGS sequence"/>
</dbReference>
<keyword evidence="1" id="KW-1133">Transmembrane helix</keyword>
<reference evidence="2 3" key="1">
    <citation type="submission" date="2014-06" db="EMBL/GenBank/DDBJ databases">
        <title>Draft genome sequence of iron oxidizing acidophile Leptospirillum ferriphilum DSM14647.</title>
        <authorList>
            <person name="Cardenas J.P."/>
            <person name="Lazcano M."/>
            <person name="Ossandon F.J."/>
            <person name="Corbett M."/>
            <person name="Holmes D.S."/>
            <person name="Watkin E."/>
        </authorList>
    </citation>
    <scope>NUCLEOTIDE SEQUENCE [LARGE SCALE GENOMIC DNA]</scope>
    <source>
        <strain evidence="2 3">DSM 14647</strain>
    </source>
</reference>
<protein>
    <submittedName>
        <fullName evidence="2">Uncharacterized protein</fullName>
    </submittedName>
</protein>
<evidence type="ECO:0000256" key="1">
    <source>
        <dbReference type="SAM" id="Phobius"/>
    </source>
</evidence>
<keyword evidence="1" id="KW-0812">Transmembrane</keyword>
<evidence type="ECO:0000313" key="2">
    <source>
        <dbReference type="EMBL" id="KGA93757.1"/>
    </source>
</evidence>
<feature type="transmembrane region" description="Helical" evidence="1">
    <location>
        <begin position="7"/>
        <end position="27"/>
    </location>
</feature>
<gene>
    <name evidence="2" type="ORF">LptCag_1467</name>
</gene>
<dbReference type="AlphaFoldDB" id="A0A094WDN3"/>
<name>A0A094WDN3_9BACT</name>
<organism evidence="2 3">
    <name type="scientific">Leptospirillum ferriphilum</name>
    <dbReference type="NCBI Taxonomy" id="178606"/>
    <lineage>
        <taxon>Bacteria</taxon>
        <taxon>Pseudomonadati</taxon>
        <taxon>Nitrospirota</taxon>
        <taxon>Nitrospiria</taxon>
        <taxon>Nitrospirales</taxon>
        <taxon>Nitrospiraceae</taxon>
        <taxon>Leptospirillum</taxon>
    </lineage>
</organism>
<evidence type="ECO:0000313" key="3">
    <source>
        <dbReference type="Proteomes" id="UP000029452"/>
    </source>
</evidence>
<proteinExistence type="predicted"/>
<dbReference type="EMBL" id="JPGK01000005">
    <property type="protein sequence ID" value="KGA93757.1"/>
    <property type="molecule type" value="Genomic_DNA"/>
</dbReference>
<comment type="caution">
    <text evidence="2">The sequence shown here is derived from an EMBL/GenBank/DDBJ whole genome shotgun (WGS) entry which is preliminary data.</text>
</comment>
<accession>A0A094WDN3</accession>
<sequence length="39" mass="4715">MPSLFRICFLISWSSNFSNMIFIPFFFPFEFFLIKKASI</sequence>
<keyword evidence="1" id="KW-0472">Membrane</keyword>